<feature type="transmembrane region" description="Helical" evidence="6">
    <location>
        <begin position="209"/>
        <end position="233"/>
    </location>
</feature>
<comment type="caution">
    <text evidence="7">The sequence shown here is derived from an EMBL/GenBank/DDBJ whole genome shotgun (WGS) entry which is preliminary data.</text>
</comment>
<evidence type="ECO:0000256" key="1">
    <source>
        <dbReference type="ARBA" id="ARBA00004651"/>
    </source>
</evidence>
<feature type="transmembrane region" description="Helical" evidence="6">
    <location>
        <begin position="138"/>
        <end position="156"/>
    </location>
</feature>
<dbReference type="Pfam" id="PF02653">
    <property type="entry name" value="BPD_transp_2"/>
    <property type="match status" value="1"/>
</dbReference>
<gene>
    <name evidence="7" type="ORF">DV520_09520</name>
</gene>
<evidence type="ECO:0000313" key="7">
    <source>
        <dbReference type="EMBL" id="RFT06036.1"/>
    </source>
</evidence>
<comment type="subcellular location">
    <subcellularLocation>
        <location evidence="1">Cell membrane</location>
        <topology evidence="1">Multi-pass membrane protein</topology>
    </subcellularLocation>
</comment>
<dbReference type="CDD" id="cd06574">
    <property type="entry name" value="TM_PBP1_branched-chain-AA_like"/>
    <property type="match status" value="1"/>
</dbReference>
<name>A0A3E2B233_9FIRM</name>
<keyword evidence="5 6" id="KW-0472">Membrane</keyword>
<dbReference type="GO" id="GO:0022857">
    <property type="term" value="F:transmembrane transporter activity"/>
    <property type="evidence" value="ECO:0007669"/>
    <property type="project" value="InterPro"/>
</dbReference>
<dbReference type="GO" id="GO:0005886">
    <property type="term" value="C:plasma membrane"/>
    <property type="evidence" value="ECO:0007669"/>
    <property type="project" value="UniProtKB-SubCell"/>
</dbReference>
<evidence type="ECO:0000256" key="2">
    <source>
        <dbReference type="ARBA" id="ARBA00022475"/>
    </source>
</evidence>
<proteinExistence type="predicted"/>
<feature type="transmembrane region" description="Helical" evidence="6">
    <location>
        <begin position="58"/>
        <end position="80"/>
    </location>
</feature>
<feature type="transmembrane region" description="Helical" evidence="6">
    <location>
        <begin position="284"/>
        <end position="302"/>
    </location>
</feature>
<keyword evidence="8" id="KW-1185">Reference proteome</keyword>
<dbReference type="PANTHER" id="PTHR32196:SF69">
    <property type="entry name" value="BRANCHED-CHAIN AMINO ACID TRANSPORT SYSTEM, PERMEASE PROTEIN"/>
    <property type="match status" value="1"/>
</dbReference>
<keyword evidence="3 6" id="KW-0812">Transmembrane</keyword>
<dbReference type="InterPro" id="IPR001851">
    <property type="entry name" value="ABC_transp_permease"/>
</dbReference>
<feature type="transmembrane region" description="Helical" evidence="6">
    <location>
        <begin position="186"/>
        <end position="203"/>
    </location>
</feature>
<keyword evidence="4 6" id="KW-1133">Transmembrane helix</keyword>
<feature type="transmembrane region" description="Helical" evidence="6">
    <location>
        <begin position="12"/>
        <end position="29"/>
    </location>
</feature>
<dbReference type="OrthoDB" id="9778389at2"/>
<dbReference type="PANTHER" id="PTHR32196">
    <property type="entry name" value="ABC TRANSPORTER PERMEASE PROTEIN YPHD-RELATED-RELATED"/>
    <property type="match status" value="1"/>
</dbReference>
<feature type="transmembrane region" description="Helical" evidence="6">
    <location>
        <begin position="87"/>
        <end position="106"/>
    </location>
</feature>
<dbReference type="GeneID" id="97995970"/>
<dbReference type="EMBL" id="QQRQ01000018">
    <property type="protein sequence ID" value="RFT06036.1"/>
    <property type="molecule type" value="Genomic_DNA"/>
</dbReference>
<evidence type="ECO:0000256" key="6">
    <source>
        <dbReference type="SAM" id="Phobius"/>
    </source>
</evidence>
<evidence type="ECO:0000256" key="3">
    <source>
        <dbReference type="ARBA" id="ARBA00022692"/>
    </source>
</evidence>
<sequence length="312" mass="32687">MSDLIVSTLTQGLIYALLSYGVYITYSVLDFPDLTVDSSFPLGAAVTAILLLGGVDPWLTLLCAAGAGALAGLCTGLIHVRLGVRDLLAGIITMTALSSVNLLIAGSNVTVERAVDTIFTSAPVMALLGDLTLSARKLIVALVLAVVVKLLLDLYFRTKSGLLLRAVGDNGTLVTTLAQNKGNMKVLGVVIANALVALCGGVLCQEQRSYSAVMGIGQVVFGLATVIIGISLIRFFTRSKVSQSLRKVRGLRFLATPQGTTAVLLGSILYKFCIQIAINAGLPANMLKFITAALFLLVLVIAGRKGEEIIHA</sequence>
<accession>A0A3E2B233</accession>
<reference evidence="7 8" key="1">
    <citation type="submission" date="2018-07" db="EMBL/GenBank/DDBJ databases">
        <title>GABA Modulating Bacteria of the Human Gut Microbiota.</title>
        <authorList>
            <person name="Strandwitz P."/>
            <person name="Kim K.H."/>
            <person name="Terekhova D."/>
            <person name="Liu J.K."/>
            <person name="Sharma A."/>
            <person name="Levering J."/>
            <person name="Mcdonald D."/>
            <person name="Dietrich D."/>
            <person name="Ramadhar T.R."/>
            <person name="Lekbua A."/>
            <person name="Mroue N."/>
            <person name="Liston C."/>
            <person name="Stewart E.J."/>
            <person name="Dubin M.J."/>
            <person name="Zengler K."/>
            <person name="Knight R."/>
            <person name="Gilbert J.A."/>
            <person name="Clardy J."/>
            <person name="Lewis K."/>
        </authorList>
    </citation>
    <scope>NUCLEOTIDE SEQUENCE [LARGE SCALE GENOMIC DNA]</scope>
    <source>
        <strain evidence="7 8">KLE1738</strain>
    </source>
</reference>
<dbReference type="RefSeq" id="WP_021920114.1">
    <property type="nucleotide sequence ID" value="NZ_CAKXKJ010000005.1"/>
</dbReference>
<feature type="transmembrane region" description="Helical" evidence="6">
    <location>
        <begin position="253"/>
        <end position="278"/>
    </location>
</feature>
<keyword evidence="2" id="KW-1003">Cell membrane</keyword>
<dbReference type="AlphaFoldDB" id="A0A3E2B233"/>
<evidence type="ECO:0000256" key="5">
    <source>
        <dbReference type="ARBA" id="ARBA00023136"/>
    </source>
</evidence>
<evidence type="ECO:0000256" key="4">
    <source>
        <dbReference type="ARBA" id="ARBA00022989"/>
    </source>
</evidence>
<organism evidence="7 8">
    <name type="scientific">Evtepia gabavorous</name>
    <dbReference type="NCBI Taxonomy" id="2211183"/>
    <lineage>
        <taxon>Bacteria</taxon>
        <taxon>Bacillati</taxon>
        <taxon>Bacillota</taxon>
        <taxon>Clostridia</taxon>
        <taxon>Eubacteriales</taxon>
        <taxon>Evtepia</taxon>
    </lineage>
</organism>
<evidence type="ECO:0000313" key="8">
    <source>
        <dbReference type="Proteomes" id="UP000260649"/>
    </source>
</evidence>
<protein>
    <submittedName>
        <fullName evidence="7">ABC transporter permease</fullName>
    </submittedName>
</protein>
<dbReference type="Proteomes" id="UP000260649">
    <property type="component" value="Unassembled WGS sequence"/>
</dbReference>